<dbReference type="SUPFAM" id="SSF52172">
    <property type="entry name" value="CheY-like"/>
    <property type="match status" value="1"/>
</dbReference>
<dbReference type="FunFam" id="3.40.50.2300:FF:000361">
    <property type="entry name" value="Two-component system response regulator"/>
    <property type="match status" value="1"/>
</dbReference>
<name>A0A3Q9FRB1_9BACT</name>
<dbReference type="Gene3D" id="2.40.50.1020">
    <property type="entry name" value="LytTr DNA-binding domain"/>
    <property type="match status" value="1"/>
</dbReference>
<evidence type="ECO:0000259" key="2">
    <source>
        <dbReference type="PROSITE" id="PS50110"/>
    </source>
</evidence>
<feature type="domain" description="HTH LytTR-type" evidence="3">
    <location>
        <begin position="175"/>
        <end position="230"/>
    </location>
</feature>
<dbReference type="PROSITE" id="PS50110">
    <property type="entry name" value="RESPONSE_REGULATORY"/>
    <property type="match status" value="1"/>
</dbReference>
<dbReference type="GO" id="GO:0003677">
    <property type="term" value="F:DNA binding"/>
    <property type="evidence" value="ECO:0007669"/>
    <property type="project" value="InterPro"/>
</dbReference>
<dbReference type="PANTHER" id="PTHR37299">
    <property type="entry name" value="TRANSCRIPTIONAL REGULATOR-RELATED"/>
    <property type="match status" value="1"/>
</dbReference>
<organism evidence="4 5">
    <name type="scientific">Flammeovirga pectinis</name>
    <dbReference type="NCBI Taxonomy" id="2494373"/>
    <lineage>
        <taxon>Bacteria</taxon>
        <taxon>Pseudomonadati</taxon>
        <taxon>Bacteroidota</taxon>
        <taxon>Cytophagia</taxon>
        <taxon>Cytophagales</taxon>
        <taxon>Flammeovirgaceae</taxon>
        <taxon>Flammeovirga</taxon>
    </lineage>
</organism>
<feature type="domain" description="Response regulatory" evidence="2">
    <location>
        <begin position="2"/>
        <end position="116"/>
    </location>
</feature>
<dbReference type="InterPro" id="IPR046947">
    <property type="entry name" value="LytR-like"/>
</dbReference>
<evidence type="ECO:0000313" key="5">
    <source>
        <dbReference type="Proteomes" id="UP000267268"/>
    </source>
</evidence>
<dbReference type="OrthoDB" id="1646880at2"/>
<keyword evidence="1" id="KW-0597">Phosphoprotein</keyword>
<dbReference type="SMART" id="SM00850">
    <property type="entry name" value="LytTR"/>
    <property type="match status" value="1"/>
</dbReference>
<dbReference type="KEGG" id="fll:EI427_23980"/>
<proteinExistence type="predicted"/>
<evidence type="ECO:0000259" key="3">
    <source>
        <dbReference type="PROSITE" id="PS50930"/>
    </source>
</evidence>
<dbReference type="InterPro" id="IPR007492">
    <property type="entry name" value="LytTR_DNA-bd_dom"/>
</dbReference>
<dbReference type="PROSITE" id="PS50930">
    <property type="entry name" value="HTH_LYTTR"/>
    <property type="match status" value="1"/>
</dbReference>
<dbReference type="AlphaFoldDB" id="A0A3Q9FRB1"/>
<dbReference type="RefSeq" id="WP_126619838.1">
    <property type="nucleotide sequence ID" value="NZ_CP034563.1"/>
</dbReference>
<dbReference type="EMBL" id="CP034563">
    <property type="protein sequence ID" value="AZQ65277.1"/>
    <property type="molecule type" value="Genomic_DNA"/>
</dbReference>
<dbReference type="PANTHER" id="PTHR37299:SF1">
    <property type="entry name" value="STAGE 0 SPORULATION PROTEIN A HOMOLOG"/>
    <property type="match status" value="1"/>
</dbReference>
<evidence type="ECO:0000256" key="1">
    <source>
        <dbReference type="PROSITE-ProRule" id="PRU00169"/>
    </source>
</evidence>
<gene>
    <name evidence="4" type="ORF">EI427_23980</name>
</gene>
<dbReference type="Pfam" id="PF00072">
    <property type="entry name" value="Response_reg"/>
    <property type="match status" value="1"/>
</dbReference>
<dbReference type="Gene3D" id="3.40.50.2300">
    <property type="match status" value="1"/>
</dbReference>
<dbReference type="InterPro" id="IPR011006">
    <property type="entry name" value="CheY-like_superfamily"/>
</dbReference>
<dbReference type="InterPro" id="IPR001789">
    <property type="entry name" value="Sig_transdc_resp-reg_receiver"/>
</dbReference>
<sequence>MKVLIIEDEIPAQRYLKNIIKEIKPKWEFLFPLQSVEEGIEFFTEEEVMPDLIFMDIQLTDGISFEILEQVNVKIPIIFVTAYDEYALRAFQVNSIDYLLKPTFVDAVKVAIERFEEQLNLPLKAEVIEEVLRTVKTSDKAYRKRLWAIKPNSLDVVIVDDIACFYSENKQTHLLSLQNDKAKVDITMDKLEDELSPERFFRINRQYIININAVQGIEPYYNSKWVLRLKIDPSIEIVIPKDKVTKFKNWVVD</sequence>
<dbReference type="GO" id="GO:0000156">
    <property type="term" value="F:phosphorelay response regulator activity"/>
    <property type="evidence" value="ECO:0007669"/>
    <property type="project" value="InterPro"/>
</dbReference>
<feature type="modified residue" description="4-aspartylphosphate" evidence="1">
    <location>
        <position position="56"/>
    </location>
</feature>
<accession>A0A3Q9FRB1</accession>
<dbReference type="Proteomes" id="UP000267268">
    <property type="component" value="Chromosome 2"/>
</dbReference>
<protein>
    <submittedName>
        <fullName evidence="4">Response regulator transcription factor</fullName>
    </submittedName>
</protein>
<dbReference type="Pfam" id="PF04397">
    <property type="entry name" value="LytTR"/>
    <property type="match status" value="1"/>
</dbReference>
<keyword evidence="5" id="KW-1185">Reference proteome</keyword>
<dbReference type="SMART" id="SM00448">
    <property type="entry name" value="REC"/>
    <property type="match status" value="1"/>
</dbReference>
<evidence type="ECO:0000313" key="4">
    <source>
        <dbReference type="EMBL" id="AZQ65277.1"/>
    </source>
</evidence>
<reference evidence="4 5" key="1">
    <citation type="submission" date="2018-12" db="EMBL/GenBank/DDBJ databases">
        <title>Flammeovirga pectinis sp. nov., isolated from the gut of the Korean scallop, Patinopecten yessoensis.</title>
        <authorList>
            <person name="Bae J.-W."/>
            <person name="Jeong Y.-S."/>
            <person name="Kang W."/>
        </authorList>
    </citation>
    <scope>NUCLEOTIDE SEQUENCE [LARGE SCALE GENOMIC DNA]</scope>
    <source>
        <strain evidence="4 5">L12M1</strain>
    </source>
</reference>